<dbReference type="PRINTS" id="PR00625">
    <property type="entry name" value="JDOMAIN"/>
</dbReference>
<dbReference type="InterPro" id="IPR001623">
    <property type="entry name" value="DnaJ_domain"/>
</dbReference>
<dbReference type="InterPro" id="IPR052763">
    <property type="entry name" value="DnaJ_C4"/>
</dbReference>
<name>A0A7C9V270_9PROT</name>
<dbReference type="PROSITE" id="PS50076">
    <property type="entry name" value="DNAJ_2"/>
    <property type="match status" value="1"/>
</dbReference>
<evidence type="ECO:0000256" key="2">
    <source>
        <dbReference type="SAM" id="Phobius"/>
    </source>
</evidence>
<dbReference type="Pfam" id="PF08239">
    <property type="entry name" value="SH3_3"/>
    <property type="match status" value="1"/>
</dbReference>
<dbReference type="InterPro" id="IPR003646">
    <property type="entry name" value="SH3-like_bac-type"/>
</dbReference>
<dbReference type="AlphaFoldDB" id="A0A7C9V270"/>
<dbReference type="Proteomes" id="UP000480684">
    <property type="component" value="Unassembled WGS sequence"/>
</dbReference>
<keyword evidence="2" id="KW-0472">Membrane</keyword>
<dbReference type="SMART" id="SM00271">
    <property type="entry name" value="DnaJ"/>
    <property type="match status" value="1"/>
</dbReference>
<dbReference type="EMBL" id="JAAIYP010000045">
    <property type="protein sequence ID" value="NFV82151.1"/>
    <property type="molecule type" value="Genomic_DNA"/>
</dbReference>
<dbReference type="InterPro" id="IPR036869">
    <property type="entry name" value="J_dom_sf"/>
</dbReference>
<evidence type="ECO:0000313" key="4">
    <source>
        <dbReference type="EMBL" id="NFV82151.1"/>
    </source>
</evidence>
<dbReference type="Gene3D" id="1.10.287.110">
    <property type="entry name" value="DnaJ domain"/>
    <property type="match status" value="1"/>
</dbReference>
<dbReference type="CDD" id="cd06257">
    <property type="entry name" value="DnaJ"/>
    <property type="match status" value="1"/>
</dbReference>
<evidence type="ECO:0000256" key="1">
    <source>
        <dbReference type="SAM" id="MobiDB-lite"/>
    </source>
</evidence>
<comment type="caution">
    <text evidence="4">The sequence shown here is derived from an EMBL/GenBank/DDBJ whole genome shotgun (WGS) entry which is preliminary data.</text>
</comment>
<protein>
    <submittedName>
        <fullName evidence="4">DnaJ domain-containing protein</fullName>
    </submittedName>
</protein>
<dbReference type="SUPFAM" id="SSF46565">
    <property type="entry name" value="Chaperone J-domain"/>
    <property type="match status" value="1"/>
</dbReference>
<dbReference type="Gene3D" id="2.30.30.40">
    <property type="entry name" value="SH3 Domains"/>
    <property type="match status" value="1"/>
</dbReference>
<dbReference type="PANTHER" id="PTHR44825:SF1">
    <property type="entry name" value="DNAJ HOMOLOG SUBFAMILY C MEMBER 4"/>
    <property type="match status" value="1"/>
</dbReference>
<keyword evidence="2" id="KW-1133">Transmembrane helix</keyword>
<organism evidence="4 5">
    <name type="scientific">Magnetospirillum aberrantis SpK</name>
    <dbReference type="NCBI Taxonomy" id="908842"/>
    <lineage>
        <taxon>Bacteria</taxon>
        <taxon>Pseudomonadati</taxon>
        <taxon>Pseudomonadota</taxon>
        <taxon>Alphaproteobacteria</taxon>
        <taxon>Rhodospirillales</taxon>
        <taxon>Rhodospirillaceae</taxon>
        <taxon>Magnetospirillum</taxon>
    </lineage>
</organism>
<dbReference type="Pfam" id="PF00226">
    <property type="entry name" value="DnaJ"/>
    <property type="match status" value="1"/>
</dbReference>
<gene>
    <name evidence="4" type="ORF">G4223_18745</name>
</gene>
<feature type="transmembrane region" description="Helical" evidence="2">
    <location>
        <begin position="236"/>
        <end position="262"/>
    </location>
</feature>
<evidence type="ECO:0000259" key="3">
    <source>
        <dbReference type="PROSITE" id="PS50076"/>
    </source>
</evidence>
<sequence length="497" mass="54119">MTTISQDPKGYYSVLGIAPGADLAAIKMAYRSRVKAVHPDRNRSPQATEEFQRLVEAYRVLRDVVHRAEYDATGVHPLIEDGDDYPSTPFACSCCGAITAQPRYVIFHQVKSYLLWARRRRLEGIFCRDCADRTATRASTVTWLMGWWSPPGLVLAPLALVRNLSGGTKPADQNARLLIRQARAFLALDEFDLARALADQAASFARLSVHKRQVDDLVRDIPSTPGRRLRGRWAPWSGGAFLAQLAPLVALPVVIGMFALIVTRPWDKPVTTSAGISVRAAEIGAIRHVAIPDLKLRQAAAPGAPVLALLDRFTTVQVVDSDGGEWSKVRAPSGVEGWVQTRSLYAGSGSLFKQEWCADNRGAPPQSGELLVRRATGEHRLLIHNDGRQDAVVKLKTATGNTVVAYFVPATYTIGVAGIPDGAYRIEFATGANYSRSCGTFVTDMRAGLLPFTLTYKQVSAARAQSISTIPEINLVAPPGDPRAPQPLDLDRFAADD</sequence>
<evidence type="ECO:0000313" key="5">
    <source>
        <dbReference type="Proteomes" id="UP000480684"/>
    </source>
</evidence>
<accession>A0A7C9V270</accession>
<keyword evidence="2" id="KW-0812">Transmembrane</keyword>
<dbReference type="PANTHER" id="PTHR44825">
    <property type="match status" value="1"/>
</dbReference>
<feature type="domain" description="J" evidence="3">
    <location>
        <begin position="10"/>
        <end position="74"/>
    </location>
</feature>
<keyword evidence="5" id="KW-1185">Reference proteome</keyword>
<feature type="region of interest" description="Disordered" evidence="1">
    <location>
        <begin position="478"/>
        <end position="497"/>
    </location>
</feature>
<dbReference type="RefSeq" id="WP_163682874.1">
    <property type="nucleotide sequence ID" value="NZ_JAAIYP010000045.1"/>
</dbReference>
<proteinExistence type="predicted"/>
<reference evidence="4 5" key="1">
    <citation type="submission" date="2020-02" db="EMBL/GenBank/DDBJ databases">
        <authorList>
            <person name="Dziuba M."/>
            <person name="Kuznetsov B."/>
            <person name="Mardanov A."/>
            <person name="Ravin N."/>
            <person name="Grouzdev D."/>
        </authorList>
    </citation>
    <scope>NUCLEOTIDE SEQUENCE [LARGE SCALE GENOMIC DNA]</scope>
    <source>
        <strain evidence="4 5">SpK</strain>
    </source>
</reference>